<dbReference type="InterPro" id="IPR015659">
    <property type="entry name" value="Proline_oxidase"/>
</dbReference>
<dbReference type="GO" id="GO:0005739">
    <property type="term" value="C:mitochondrion"/>
    <property type="evidence" value="ECO:0007669"/>
    <property type="project" value="TreeGrafter"/>
</dbReference>
<dbReference type="SUPFAM" id="SSF51730">
    <property type="entry name" value="FAD-linked oxidoreductase"/>
    <property type="match status" value="1"/>
</dbReference>
<keyword evidence="9" id="KW-1185">Reference proteome</keyword>
<dbReference type="AlphaFoldDB" id="A0AAX4K207"/>
<dbReference type="Pfam" id="PF01619">
    <property type="entry name" value="Pro_dh"/>
    <property type="match status" value="1"/>
</dbReference>
<comment type="catalytic activity">
    <reaction evidence="5">
        <text>L-proline + a quinone = (S)-1-pyrroline-5-carboxylate + a quinol + H(+)</text>
        <dbReference type="Rhea" id="RHEA:23784"/>
        <dbReference type="ChEBI" id="CHEBI:15378"/>
        <dbReference type="ChEBI" id="CHEBI:17388"/>
        <dbReference type="ChEBI" id="CHEBI:24646"/>
        <dbReference type="ChEBI" id="CHEBI:60039"/>
        <dbReference type="ChEBI" id="CHEBI:132124"/>
        <dbReference type="EC" id="1.5.5.2"/>
    </reaction>
</comment>
<dbReference type="Proteomes" id="UP001355207">
    <property type="component" value="Chromosome 7"/>
</dbReference>
<dbReference type="EMBL" id="CP144104">
    <property type="protein sequence ID" value="WWC90870.1"/>
    <property type="molecule type" value="Genomic_DNA"/>
</dbReference>
<reference evidence="8 9" key="1">
    <citation type="submission" date="2024-01" db="EMBL/GenBank/DDBJ databases">
        <title>Comparative genomics of Cryptococcus and Kwoniella reveals pathogenesis evolution and contrasting modes of karyotype evolution via chromosome fusion or intercentromeric recombination.</title>
        <authorList>
            <person name="Coelho M.A."/>
            <person name="David-Palma M."/>
            <person name="Shea T."/>
            <person name="Bowers K."/>
            <person name="McGinley-Smith S."/>
            <person name="Mohammad A.W."/>
            <person name="Gnirke A."/>
            <person name="Yurkov A.M."/>
            <person name="Nowrousian M."/>
            <person name="Sun S."/>
            <person name="Cuomo C.A."/>
            <person name="Heitman J."/>
        </authorList>
    </citation>
    <scope>NUCLEOTIDE SEQUENCE [LARGE SCALE GENOMIC DNA]</scope>
    <source>
        <strain evidence="8 9">CBS 6074</strain>
    </source>
</reference>
<organism evidence="8 9">
    <name type="scientific">Kwoniella dendrophila CBS 6074</name>
    <dbReference type="NCBI Taxonomy" id="1295534"/>
    <lineage>
        <taxon>Eukaryota</taxon>
        <taxon>Fungi</taxon>
        <taxon>Dikarya</taxon>
        <taxon>Basidiomycota</taxon>
        <taxon>Agaricomycotina</taxon>
        <taxon>Tremellomycetes</taxon>
        <taxon>Tremellales</taxon>
        <taxon>Cryptococcaceae</taxon>
        <taxon>Kwoniella</taxon>
    </lineage>
</organism>
<protein>
    <recommendedName>
        <fullName evidence="2 5">Proline dehydrogenase</fullName>
        <ecNumber evidence="2 5">1.5.5.2</ecNumber>
    </recommendedName>
</protein>
<comment type="cofactor">
    <cofactor evidence="5">
        <name>FAD</name>
        <dbReference type="ChEBI" id="CHEBI:57692"/>
    </cofactor>
</comment>
<comment type="function">
    <text evidence="5">Converts proline to delta-1-pyrroline-5-carboxylate.</text>
</comment>
<dbReference type="PANTHER" id="PTHR13914:SF0">
    <property type="entry name" value="PROLINE DEHYDROGENASE 1, MITOCHONDRIAL"/>
    <property type="match status" value="1"/>
</dbReference>
<dbReference type="PANTHER" id="PTHR13914">
    <property type="entry name" value="PROLINE OXIDASE"/>
    <property type="match status" value="1"/>
</dbReference>
<keyword evidence="5" id="KW-0285">Flavoprotein</keyword>
<keyword evidence="4 5" id="KW-0642">Proline metabolism</keyword>
<dbReference type="EC" id="1.5.5.2" evidence="2 5"/>
<evidence type="ECO:0000256" key="5">
    <source>
        <dbReference type="RuleBase" id="RU364054"/>
    </source>
</evidence>
<dbReference type="GO" id="GO:0071949">
    <property type="term" value="F:FAD binding"/>
    <property type="evidence" value="ECO:0007669"/>
    <property type="project" value="TreeGrafter"/>
</dbReference>
<dbReference type="InterPro" id="IPR029041">
    <property type="entry name" value="FAD-linked_oxidoreductase-like"/>
</dbReference>
<evidence type="ECO:0000256" key="4">
    <source>
        <dbReference type="ARBA" id="ARBA00023062"/>
    </source>
</evidence>
<keyword evidence="3 5" id="KW-0560">Oxidoreductase</keyword>
<dbReference type="Gene3D" id="3.20.20.220">
    <property type="match status" value="1"/>
</dbReference>
<dbReference type="GO" id="GO:0010133">
    <property type="term" value="P:L-proline catabolic process to L-glutamate"/>
    <property type="evidence" value="ECO:0007669"/>
    <property type="project" value="TreeGrafter"/>
</dbReference>
<evidence type="ECO:0000256" key="2">
    <source>
        <dbReference type="ARBA" id="ARBA00012695"/>
    </source>
</evidence>
<feature type="region of interest" description="Disordered" evidence="6">
    <location>
        <begin position="24"/>
        <end position="64"/>
    </location>
</feature>
<accession>A0AAX4K207</accession>
<evidence type="ECO:0000256" key="3">
    <source>
        <dbReference type="ARBA" id="ARBA00023002"/>
    </source>
</evidence>
<evidence type="ECO:0000256" key="6">
    <source>
        <dbReference type="SAM" id="MobiDB-lite"/>
    </source>
</evidence>
<feature type="compositionally biased region" description="Low complexity" evidence="6">
    <location>
        <begin position="35"/>
        <end position="64"/>
    </location>
</feature>
<gene>
    <name evidence="8" type="ORF">L201_005807</name>
</gene>
<dbReference type="RefSeq" id="XP_066077633.1">
    <property type="nucleotide sequence ID" value="XM_066221536.1"/>
</dbReference>
<feature type="compositionally biased region" description="Polar residues" evidence="6">
    <location>
        <begin position="24"/>
        <end position="33"/>
    </location>
</feature>
<proteinExistence type="inferred from homology"/>
<feature type="domain" description="Proline dehydrogenase" evidence="7">
    <location>
        <begin position="177"/>
        <end position="591"/>
    </location>
</feature>
<evidence type="ECO:0000256" key="1">
    <source>
        <dbReference type="ARBA" id="ARBA00005869"/>
    </source>
</evidence>
<evidence type="ECO:0000313" key="8">
    <source>
        <dbReference type="EMBL" id="WWC90870.1"/>
    </source>
</evidence>
<evidence type="ECO:0000313" key="9">
    <source>
        <dbReference type="Proteomes" id="UP001355207"/>
    </source>
</evidence>
<evidence type="ECO:0000259" key="7">
    <source>
        <dbReference type="Pfam" id="PF01619"/>
    </source>
</evidence>
<sequence length="615" mass="67067">MSISPLLSRSSRFLGQNRSSSILRSTTARQISRCTPASTSRRTLATSSESTGNSSGSSGSSGSKSNYKKYLPYALIGVPASLLVMPTLSADSDSDSKKESGKVLSSLEASSFLDLTRSYLVYTLLCTPGLVDYSPTILHSFTHSFIPGLKQITESIVRLTFFHQFVPGENVEECLITMKDLHSRGVGSMLNYSAEADLGSEPQEEVDLEEKARQDRLKEVFSALKKSGEFEKSLPEQDRGATSFALKITGLIDPPILTRASTALLRVRPLTTSTSPISLNAPPHVPYPGTPQSSDARIVARDESMGNGKELLSLNGVLGSMGVLHTDEGLKQGDLEELSKLWKNLKQIGQVAKDNGIVLLVDAEYTWMQPALDAYTTLLSAEFNGPPPKESEAFKSWRGPLIYGTYQSYLTRQPTHLVAALKHAEENGYALGIKLVRGAYFDKERKKWKKEGREGADPIWPDKPATDSSYNGSLNTVISTLATQLSSSKPELALSVIFGTHNPDSCDLICDGLKQVGLASETTDGRLQLRQDVQGKVGVAQLYGMKDDLTDKMASRFVFDGRPVAIKYIAYGKLAEVMPFLGRRAIENKSLMSGDQGAGAERRRVGGEIWRRLFG</sequence>
<dbReference type="GO" id="GO:0004657">
    <property type="term" value="F:proline dehydrogenase activity"/>
    <property type="evidence" value="ECO:0007669"/>
    <property type="project" value="UniProtKB-EC"/>
</dbReference>
<name>A0AAX4K207_9TREE</name>
<dbReference type="InterPro" id="IPR002872">
    <property type="entry name" value="Proline_DH_dom"/>
</dbReference>
<dbReference type="GeneID" id="91096477"/>
<keyword evidence="5" id="KW-0274">FAD</keyword>
<comment type="similarity">
    <text evidence="1 5">Belongs to the proline oxidase family.</text>
</comment>